<gene>
    <name evidence="1" type="ORF">NK6_8796</name>
</gene>
<reference evidence="1 2" key="1">
    <citation type="submission" date="2014-11" db="EMBL/GenBank/DDBJ databases">
        <title>Symbiosis island explosion on the genome of extra-slow-growing strains of soybean bradyrhizobia with massive insertion sequences.</title>
        <authorList>
            <person name="Iida T."/>
            <person name="Minamisawa K."/>
        </authorList>
    </citation>
    <scope>NUCLEOTIDE SEQUENCE [LARGE SCALE GENOMIC DNA]</scope>
    <source>
        <strain evidence="1 2">NK6</strain>
    </source>
</reference>
<accession>A0A0E4FZM5</accession>
<name>A0A0E4FZM5_9BRAD</name>
<evidence type="ECO:0000313" key="1">
    <source>
        <dbReference type="EMBL" id="BAR61943.1"/>
    </source>
</evidence>
<dbReference type="AlphaFoldDB" id="A0A0E4FZM5"/>
<organism evidence="1 2">
    <name type="scientific">Bradyrhizobium diazoefficiens</name>
    <dbReference type="NCBI Taxonomy" id="1355477"/>
    <lineage>
        <taxon>Bacteria</taxon>
        <taxon>Pseudomonadati</taxon>
        <taxon>Pseudomonadota</taxon>
        <taxon>Alphaproteobacteria</taxon>
        <taxon>Hyphomicrobiales</taxon>
        <taxon>Nitrobacteraceae</taxon>
        <taxon>Bradyrhizobium</taxon>
    </lineage>
</organism>
<protein>
    <submittedName>
        <fullName evidence="1">Uncharacterized protein</fullName>
    </submittedName>
</protein>
<evidence type="ECO:0000313" key="2">
    <source>
        <dbReference type="Proteomes" id="UP000063308"/>
    </source>
</evidence>
<proteinExistence type="predicted"/>
<dbReference type="EMBL" id="AP014685">
    <property type="protein sequence ID" value="BAR61943.1"/>
    <property type="molecule type" value="Genomic_DNA"/>
</dbReference>
<dbReference type="Proteomes" id="UP000063308">
    <property type="component" value="Chromosome"/>
</dbReference>
<sequence length="112" mass="12745">MPTHATQWGWSCGFYPGCDPGQQTHGTGETFDDARAGFEEAWRQLSATRTEAHYELWRQNRDFQAWKGRMHDEHLQLPTQRTSGRSRCFCGAEITDAGIPDHVRTNHRGIGA</sequence>